<evidence type="ECO:0000313" key="2">
    <source>
        <dbReference type="EMBL" id="EEI82495.1"/>
    </source>
</evidence>
<gene>
    <name evidence="2" type="ORF">HMPREF0077_1419</name>
</gene>
<dbReference type="HOGENOM" id="CLU_2056468_0_0_9"/>
<evidence type="ECO:0000313" key="3">
    <source>
        <dbReference type="Proteomes" id="UP000003744"/>
    </source>
</evidence>
<keyword evidence="1" id="KW-0472">Membrane</keyword>
<dbReference type="InterPro" id="IPR025962">
    <property type="entry name" value="SdpI/YhfL"/>
</dbReference>
<sequence>MKWEGLRMNFEKIVISLLPIAELFLSFYYEHIANGNISKYSGFRTALSTKSKENWKYAHKYAAKYLRLNAISFILLDVIIVFSNYLNVKTMTIVVILQMLFYIIIGYRVNKDLLKKENG</sequence>
<accession>C2CIV9</accession>
<reference evidence="2 3" key="1">
    <citation type="submission" date="2009-01" db="EMBL/GenBank/DDBJ databases">
        <authorList>
            <person name="Qin X."/>
            <person name="Bachman B."/>
            <person name="Battles P."/>
            <person name="Bell A."/>
            <person name="Bess C."/>
            <person name="Bickham C."/>
            <person name="Chaboub L."/>
            <person name="Chen D."/>
            <person name="Coyle M."/>
            <person name="Deiros D.R."/>
            <person name="Dinh H."/>
            <person name="Forbes L."/>
            <person name="Fowler G."/>
            <person name="Francisco L."/>
            <person name="Fu Q."/>
            <person name="Gubbala S."/>
            <person name="Hale W."/>
            <person name="Han Y."/>
            <person name="Hemphill L."/>
            <person name="Highlander S.K."/>
            <person name="Hirani K."/>
            <person name="Hogues M."/>
            <person name="Jackson L."/>
            <person name="Jakkamsetti A."/>
            <person name="Javaid M."/>
            <person name="Jiang H."/>
            <person name="Korchina V."/>
            <person name="Kovar C."/>
            <person name="Lara F."/>
            <person name="Lee S."/>
            <person name="Mata R."/>
            <person name="Mathew T."/>
            <person name="Moen C."/>
            <person name="Morales K."/>
            <person name="Munidasa M."/>
            <person name="Nazareth L."/>
            <person name="Ngo R."/>
            <person name="Nguyen L."/>
            <person name="Okwuonu G."/>
            <person name="Ongeri F."/>
            <person name="Patil S."/>
            <person name="Petrosino J."/>
            <person name="Pham C."/>
            <person name="Pham P."/>
            <person name="Pu L.-L."/>
            <person name="Puazo M."/>
            <person name="Raj R."/>
            <person name="Reid J."/>
            <person name="Rouhana J."/>
            <person name="Saada N."/>
            <person name="Shang Y."/>
            <person name="Simmons D."/>
            <person name="Thornton R."/>
            <person name="Warren J."/>
            <person name="Weissenberger G."/>
            <person name="Zhang J."/>
            <person name="Zhang L."/>
            <person name="Zhou C."/>
            <person name="Zhu D."/>
            <person name="Muzny D."/>
            <person name="Worley K."/>
            <person name="Gibbs R."/>
        </authorList>
    </citation>
    <scope>NUCLEOTIDE SEQUENCE [LARGE SCALE GENOMIC DNA]</scope>
    <source>
        <strain evidence="2 3">ATCC 35098</strain>
    </source>
</reference>
<dbReference type="AlphaFoldDB" id="C2CIV9"/>
<feature type="transmembrane region" description="Helical" evidence="1">
    <location>
        <begin position="91"/>
        <end position="109"/>
    </location>
</feature>
<keyword evidence="1" id="KW-0812">Transmembrane</keyword>
<feature type="transmembrane region" description="Helical" evidence="1">
    <location>
        <begin position="65"/>
        <end position="85"/>
    </location>
</feature>
<organism evidence="2 3">
    <name type="scientific">Anaerococcus tetradius ATCC 35098</name>
    <dbReference type="NCBI Taxonomy" id="525255"/>
    <lineage>
        <taxon>Bacteria</taxon>
        <taxon>Bacillati</taxon>
        <taxon>Bacillota</taxon>
        <taxon>Tissierellia</taxon>
        <taxon>Tissierellales</taxon>
        <taxon>Peptoniphilaceae</taxon>
        <taxon>Anaerococcus</taxon>
    </lineage>
</organism>
<dbReference type="EMBL" id="ACGC01000075">
    <property type="protein sequence ID" value="EEI82495.1"/>
    <property type="molecule type" value="Genomic_DNA"/>
</dbReference>
<proteinExistence type="predicted"/>
<name>C2CIV9_9FIRM</name>
<evidence type="ECO:0008006" key="4">
    <source>
        <dbReference type="Google" id="ProtNLM"/>
    </source>
</evidence>
<dbReference type="Proteomes" id="UP000003744">
    <property type="component" value="Unassembled WGS sequence"/>
</dbReference>
<dbReference type="Pfam" id="PF13630">
    <property type="entry name" value="SdpI"/>
    <property type="match status" value="1"/>
</dbReference>
<comment type="caution">
    <text evidence="2">The sequence shown here is derived from an EMBL/GenBank/DDBJ whole genome shotgun (WGS) entry which is preliminary data.</text>
</comment>
<evidence type="ECO:0000256" key="1">
    <source>
        <dbReference type="SAM" id="Phobius"/>
    </source>
</evidence>
<protein>
    <recommendedName>
        <fullName evidence="4">SdpI family protein</fullName>
    </recommendedName>
</protein>
<keyword evidence="1" id="KW-1133">Transmembrane helix</keyword>
<dbReference type="eggNOG" id="ENOG5033XDW">
    <property type="taxonomic scope" value="Bacteria"/>
</dbReference>